<keyword evidence="5" id="KW-1133">Transmembrane helix</keyword>
<feature type="compositionally biased region" description="Pro residues" evidence="4">
    <location>
        <begin position="328"/>
        <end position="361"/>
    </location>
</feature>
<feature type="signal peptide" evidence="6">
    <location>
        <begin position="1"/>
        <end position="22"/>
    </location>
</feature>
<feature type="compositionally biased region" description="Basic and acidic residues" evidence="4">
    <location>
        <begin position="371"/>
        <end position="380"/>
    </location>
</feature>
<dbReference type="SMART" id="SM00498">
    <property type="entry name" value="FH2"/>
    <property type="match status" value="1"/>
</dbReference>
<evidence type="ECO:0000313" key="8">
    <source>
        <dbReference type="EMBL" id="KAD5507674.1"/>
    </source>
</evidence>
<evidence type="ECO:0000256" key="4">
    <source>
        <dbReference type="SAM" id="MobiDB-lite"/>
    </source>
</evidence>
<dbReference type="AlphaFoldDB" id="A0A5N6NWM1"/>
<dbReference type="InterPro" id="IPR027643">
    <property type="entry name" value="Formin-like_plant"/>
</dbReference>
<dbReference type="SUPFAM" id="SSF101447">
    <property type="entry name" value="Formin homology 2 domain (FH2 domain)"/>
    <property type="match status" value="1"/>
</dbReference>
<feature type="coiled-coil region" evidence="3">
    <location>
        <begin position="694"/>
        <end position="721"/>
    </location>
</feature>
<feature type="domain" description="FH2" evidence="7">
    <location>
        <begin position="373"/>
        <end position="808"/>
    </location>
</feature>
<keyword evidence="9" id="KW-1185">Reference proteome</keyword>
<gene>
    <name evidence="8" type="ORF">E3N88_15377</name>
</gene>
<dbReference type="Pfam" id="PF02181">
    <property type="entry name" value="FH2"/>
    <property type="match status" value="1"/>
</dbReference>
<evidence type="ECO:0000256" key="5">
    <source>
        <dbReference type="SAM" id="Phobius"/>
    </source>
</evidence>
<reference evidence="8 9" key="1">
    <citation type="submission" date="2019-05" db="EMBL/GenBank/DDBJ databases">
        <title>Mikania micrantha, genome provides insights into the molecular mechanism of rapid growth.</title>
        <authorList>
            <person name="Liu B."/>
        </authorList>
    </citation>
    <scope>NUCLEOTIDE SEQUENCE [LARGE SCALE GENOMIC DNA]</scope>
    <source>
        <strain evidence="8">NLD-2019</strain>
        <tissue evidence="8">Leaf</tissue>
    </source>
</reference>
<dbReference type="GO" id="GO:0045010">
    <property type="term" value="P:actin nucleation"/>
    <property type="evidence" value="ECO:0007669"/>
    <property type="project" value="InterPro"/>
</dbReference>
<keyword evidence="3" id="KW-0175">Coiled coil</keyword>
<keyword evidence="5" id="KW-0812">Transmembrane</keyword>
<dbReference type="GO" id="GO:0051015">
    <property type="term" value="F:actin filament binding"/>
    <property type="evidence" value="ECO:0007669"/>
    <property type="project" value="InterPro"/>
</dbReference>
<evidence type="ECO:0000313" key="9">
    <source>
        <dbReference type="Proteomes" id="UP000326396"/>
    </source>
</evidence>
<evidence type="ECO:0000259" key="7">
    <source>
        <dbReference type="PROSITE" id="PS51444"/>
    </source>
</evidence>
<organism evidence="8 9">
    <name type="scientific">Mikania micrantha</name>
    <name type="common">bitter vine</name>
    <dbReference type="NCBI Taxonomy" id="192012"/>
    <lineage>
        <taxon>Eukaryota</taxon>
        <taxon>Viridiplantae</taxon>
        <taxon>Streptophyta</taxon>
        <taxon>Embryophyta</taxon>
        <taxon>Tracheophyta</taxon>
        <taxon>Spermatophyta</taxon>
        <taxon>Magnoliopsida</taxon>
        <taxon>eudicotyledons</taxon>
        <taxon>Gunneridae</taxon>
        <taxon>Pentapetalae</taxon>
        <taxon>asterids</taxon>
        <taxon>campanulids</taxon>
        <taxon>Asterales</taxon>
        <taxon>Asteraceae</taxon>
        <taxon>Asteroideae</taxon>
        <taxon>Heliantheae alliance</taxon>
        <taxon>Eupatorieae</taxon>
        <taxon>Mikania</taxon>
    </lineage>
</organism>
<name>A0A5N6NWM1_9ASTR</name>
<dbReference type="PROSITE" id="PS51444">
    <property type="entry name" value="FH2"/>
    <property type="match status" value="1"/>
</dbReference>
<feature type="chain" id="PRO_5024377000" description="Formin-like protein" evidence="6">
    <location>
        <begin position="23"/>
        <end position="844"/>
    </location>
</feature>
<feature type="compositionally biased region" description="Polar residues" evidence="4">
    <location>
        <begin position="266"/>
        <end position="284"/>
    </location>
</feature>
<dbReference type="Proteomes" id="UP000326396">
    <property type="component" value="Linkage Group LG16"/>
</dbReference>
<comment type="similarity">
    <text evidence="1">Belongs to the formin-like family. Class-I subfamily.</text>
</comment>
<dbReference type="InterPro" id="IPR042201">
    <property type="entry name" value="FH2_Formin_sf"/>
</dbReference>
<evidence type="ECO:0000256" key="6">
    <source>
        <dbReference type="SAM" id="SignalP"/>
    </source>
</evidence>
<feature type="compositionally biased region" description="Polar residues" evidence="4">
    <location>
        <begin position="826"/>
        <end position="844"/>
    </location>
</feature>
<dbReference type="PANTHER" id="PTHR23213:SF359">
    <property type="entry name" value="FORMIN-LIKE PROTEIN"/>
    <property type="match status" value="1"/>
</dbReference>
<proteinExistence type="inferred from homology"/>
<feature type="compositionally biased region" description="Low complexity" evidence="4">
    <location>
        <begin position="302"/>
        <end position="327"/>
    </location>
</feature>
<comment type="caution">
    <text evidence="8">The sequence shown here is derived from an EMBL/GenBank/DDBJ whole genome shotgun (WGS) entry which is preliminary data.</text>
</comment>
<evidence type="ECO:0000256" key="1">
    <source>
        <dbReference type="ARBA" id="ARBA00025793"/>
    </source>
</evidence>
<evidence type="ECO:0000256" key="3">
    <source>
        <dbReference type="SAM" id="Coils"/>
    </source>
</evidence>
<keyword evidence="6" id="KW-0732">Signal</keyword>
<dbReference type="PANTHER" id="PTHR23213">
    <property type="entry name" value="FORMIN-RELATED"/>
    <property type="match status" value="1"/>
</dbReference>
<feature type="transmembrane region" description="Helical" evidence="5">
    <location>
        <begin position="153"/>
        <end position="176"/>
    </location>
</feature>
<accession>A0A5N6NWM1</accession>
<dbReference type="OrthoDB" id="1668162at2759"/>
<dbReference type="Gene3D" id="1.20.58.2220">
    <property type="entry name" value="Formin, FH2 domain"/>
    <property type="match status" value="1"/>
</dbReference>
<feature type="region of interest" description="Disordered" evidence="4">
    <location>
        <begin position="246"/>
        <end position="381"/>
    </location>
</feature>
<keyword evidence="5" id="KW-0472">Membrane</keyword>
<protein>
    <recommendedName>
        <fullName evidence="2">Formin-like protein</fullName>
    </recommendedName>
</protein>
<feature type="region of interest" description="Disordered" evidence="4">
    <location>
        <begin position="793"/>
        <end position="844"/>
    </location>
</feature>
<dbReference type="EMBL" id="SZYD01000008">
    <property type="protein sequence ID" value="KAD5507674.1"/>
    <property type="molecule type" value="Genomic_DNA"/>
</dbReference>
<evidence type="ECO:0000256" key="2">
    <source>
        <dbReference type="RuleBase" id="RU361260"/>
    </source>
</evidence>
<sequence>MGAKGVISIVSIIILLYPLAEAVDSDKDHQQLHLDDRIDWDKTMDEDMAELLWLKCGAELGYSMEDFQDLQCCENDKTLVGKERTLKAIIFQDPLVKKTILDCLRDKRLVLSKSKKDELTRKWCLEYLVSFLYKPGYASRRRRLGESVSQGTVIVAVVVTAAVTLCVACCLFYCYVRNFGLASIQNDERPQVSLSMGKNSAINSKGKNGNADMDASVSVDSDLQMKVSVDTSMNLPVGRVKSSLKHALKPRAVRSESSLRPIGKMESSQRSYGVKIESSQQSYGGKTESPVGRTESSPQQPPVKVFSPVASPAAPLSPATVPSTTTSPAPPSDPPPPPPAGAPPPPPTPGESTSAPPPPPRRLGASIRPPRRADPADASKAKLKPFFWDKVMAKPDQQMVWDKIKSGSFQFNEEMIESLFGYHAPGKDKDQDMKNNPTKEPQTHFVQIIDPKKAQNLSILLKALNVTTEEVSAALIEGNELPIEIVQTLLKMAPTSEEELKLRLYSGDHSRLGPAERFLKALVEIPYAFKRLESLLFMCTLQDEEANIKESFETLEAACAELKKSQLFLKLLEAVLKTGNRMNVGTFRGSAKAFKLDTLLKLPDVKGIDGKTTLLHFVVQEIMRGEGIRAVRAANKSNSSMETKDLEASNELTDEHYCRIGLEVVSRLSSELENVTKAAIIDADGLTSSVSKLSHGLEKALESLNTDMKNLEQQTEEAEGDEFWLILSGFVETAEKEISWMLEQEKRIMELVKTTADYFHGNCGKDEGLRLFSVVHDFLIILDKVCKEIQEAPIKPPKKKDDPAQKPNDLQPGMEQDDHDQDHDQATSGGSTQPLVPIPTQTEV</sequence>
<dbReference type="InterPro" id="IPR015425">
    <property type="entry name" value="FH2_Formin"/>
</dbReference>